<comment type="caution">
    <text evidence="12">The sequence shown here is derived from an EMBL/GenBank/DDBJ whole genome shotgun (WGS) entry which is preliminary data.</text>
</comment>
<comment type="subcellular location">
    <subcellularLocation>
        <location evidence="1">Cell membrane</location>
        <topology evidence="1">Multi-pass membrane protein</topology>
    </subcellularLocation>
</comment>
<dbReference type="EMBL" id="CAACYD010000007">
    <property type="protein sequence ID" value="VFA89551.1"/>
    <property type="molecule type" value="Genomic_DNA"/>
</dbReference>
<dbReference type="InterPro" id="IPR017871">
    <property type="entry name" value="ABC_transporter-like_CS"/>
</dbReference>
<dbReference type="InterPro" id="IPR039421">
    <property type="entry name" value="Type_1_exporter"/>
</dbReference>
<dbReference type="FunFam" id="3.40.50.300:FF:000854">
    <property type="entry name" value="Multidrug ABC transporter ATP-binding protein"/>
    <property type="match status" value="1"/>
</dbReference>
<dbReference type="Proteomes" id="UP000360750">
    <property type="component" value="Unassembled WGS sequence"/>
</dbReference>
<feature type="transmembrane region" description="Helical" evidence="9">
    <location>
        <begin position="253"/>
        <end position="276"/>
    </location>
</feature>
<organism evidence="12 13">
    <name type="scientific">Gordonia paraffinivorans</name>
    <dbReference type="NCBI Taxonomy" id="175628"/>
    <lineage>
        <taxon>Bacteria</taxon>
        <taxon>Bacillati</taxon>
        <taxon>Actinomycetota</taxon>
        <taxon>Actinomycetes</taxon>
        <taxon>Mycobacteriales</taxon>
        <taxon>Gordoniaceae</taxon>
        <taxon>Gordonia</taxon>
    </lineage>
</organism>
<evidence type="ECO:0000256" key="9">
    <source>
        <dbReference type="SAM" id="Phobius"/>
    </source>
</evidence>
<keyword evidence="8 9" id="KW-0472">Membrane</keyword>
<protein>
    <submittedName>
        <fullName evidence="12">Multidrug export ATP-binding/permease protein SAV1866</fullName>
        <ecNumber evidence="12">3.6.3.-</ecNumber>
    </submittedName>
</protein>
<feature type="transmembrane region" description="Helical" evidence="9">
    <location>
        <begin position="141"/>
        <end position="165"/>
    </location>
</feature>
<evidence type="ECO:0000256" key="8">
    <source>
        <dbReference type="ARBA" id="ARBA00023136"/>
    </source>
</evidence>
<feature type="transmembrane region" description="Helical" evidence="9">
    <location>
        <begin position="28"/>
        <end position="51"/>
    </location>
</feature>
<keyword evidence="4 9" id="KW-0812">Transmembrane</keyword>
<keyword evidence="2" id="KW-0813">Transport</keyword>
<evidence type="ECO:0000256" key="5">
    <source>
        <dbReference type="ARBA" id="ARBA00022741"/>
    </source>
</evidence>
<dbReference type="InterPro" id="IPR003593">
    <property type="entry name" value="AAA+_ATPase"/>
</dbReference>
<dbReference type="SMART" id="SM00382">
    <property type="entry name" value="AAA"/>
    <property type="match status" value="1"/>
</dbReference>
<feature type="transmembrane region" description="Helical" evidence="9">
    <location>
        <begin position="288"/>
        <end position="312"/>
    </location>
</feature>
<dbReference type="PANTHER" id="PTHR43394">
    <property type="entry name" value="ATP-DEPENDENT PERMEASE MDL1, MITOCHONDRIAL"/>
    <property type="match status" value="1"/>
</dbReference>
<dbReference type="GO" id="GO:0005886">
    <property type="term" value="C:plasma membrane"/>
    <property type="evidence" value="ECO:0007669"/>
    <property type="project" value="UniProtKB-SubCell"/>
</dbReference>
<dbReference type="EC" id="3.6.3.-" evidence="12"/>
<dbReference type="PROSITE" id="PS50893">
    <property type="entry name" value="ABC_TRANSPORTER_2"/>
    <property type="match status" value="1"/>
</dbReference>
<reference evidence="12 13" key="1">
    <citation type="submission" date="2019-02" db="EMBL/GenBank/DDBJ databases">
        <authorList>
            <consortium name="Pathogen Informatics"/>
        </authorList>
    </citation>
    <scope>NUCLEOTIDE SEQUENCE [LARGE SCALE GENOMIC DNA]</scope>
    <source>
        <strain evidence="12 13">3012STDY6756503</strain>
    </source>
</reference>
<gene>
    <name evidence="12" type="ORF">NCTC8139_03117</name>
</gene>
<dbReference type="GO" id="GO:0016787">
    <property type="term" value="F:hydrolase activity"/>
    <property type="evidence" value="ECO:0007669"/>
    <property type="project" value="UniProtKB-KW"/>
</dbReference>
<dbReference type="SUPFAM" id="SSF52540">
    <property type="entry name" value="P-loop containing nucleoside triphosphate hydrolases"/>
    <property type="match status" value="1"/>
</dbReference>
<dbReference type="CDD" id="cd18548">
    <property type="entry name" value="ABC_6TM_Tm287_like"/>
    <property type="match status" value="1"/>
</dbReference>
<feature type="transmembrane region" description="Helical" evidence="9">
    <location>
        <begin position="171"/>
        <end position="194"/>
    </location>
</feature>
<evidence type="ECO:0000256" key="1">
    <source>
        <dbReference type="ARBA" id="ARBA00004651"/>
    </source>
</evidence>
<sequence length="588" mass="62633">MISATRSSIRGSTRALWRLVRFALADSAGLVAVLVLLQVASVLTALLQPALNAAIIDDGILSGDVRTIKSLGWVMLAVASANLFLSIGATYTASHISAKAARDLRRRVVRRIGRMRDLQVADVGLSSLLTRATGDVGQIQSFVFIVLTVVAIAPLTLLGALALSLSQAWQLAPVILVAGLLLAVLVGSIVRKLIPWATSLQKKLDSVNRVLREQLRGIVVIRTFRREDHEMSRFAVHNDELTRTALHVGRIQVLMLPVVTIVANLATVAVSALGALLVDRGQMQIGQIAASVGYLSQLLLAISLLTVVAGVLPRAVTSASRITEVLDTDVIEPGDPRPQEQRPAPALHFDAVSVGFPGAEGLALESVSLMCAPGKVTGVLGGTGSGKSTLLSLPLRFVDPVDGVVRWDDLDVTALDPAWLRARSAFVGQGASLVTGTIAENLRIGRPDATDEELWAALEVAEARVFVEERADGLAARVAQEGRNFSGGQRQRLALARAVLRRPVLYVLDDPFSALDVETEQKVITNLRRAAPEATIVIAAQRVSSVRHADVIAVLEAGRLVALGTDQTLRAENEIYREIAYAQAVTGG</sequence>
<feature type="domain" description="ABC transporter" evidence="10">
    <location>
        <begin position="347"/>
        <end position="582"/>
    </location>
</feature>
<dbReference type="SUPFAM" id="SSF90123">
    <property type="entry name" value="ABC transporter transmembrane region"/>
    <property type="match status" value="1"/>
</dbReference>
<dbReference type="InterPro" id="IPR027417">
    <property type="entry name" value="P-loop_NTPase"/>
</dbReference>
<evidence type="ECO:0000259" key="11">
    <source>
        <dbReference type="PROSITE" id="PS50929"/>
    </source>
</evidence>
<dbReference type="Pfam" id="PF00005">
    <property type="entry name" value="ABC_tran"/>
    <property type="match status" value="1"/>
</dbReference>
<dbReference type="InterPro" id="IPR036640">
    <property type="entry name" value="ABC1_TM_sf"/>
</dbReference>
<dbReference type="InterPro" id="IPR003439">
    <property type="entry name" value="ABC_transporter-like_ATP-bd"/>
</dbReference>
<dbReference type="PROSITE" id="PS50929">
    <property type="entry name" value="ABC_TM1F"/>
    <property type="match status" value="1"/>
</dbReference>
<dbReference type="GO" id="GO:0005524">
    <property type="term" value="F:ATP binding"/>
    <property type="evidence" value="ECO:0007669"/>
    <property type="project" value="UniProtKB-KW"/>
</dbReference>
<name>A0ABD7V5W6_9ACTN</name>
<evidence type="ECO:0000313" key="13">
    <source>
        <dbReference type="Proteomes" id="UP000360750"/>
    </source>
</evidence>
<evidence type="ECO:0000256" key="4">
    <source>
        <dbReference type="ARBA" id="ARBA00022692"/>
    </source>
</evidence>
<dbReference type="Gene3D" id="1.20.1560.10">
    <property type="entry name" value="ABC transporter type 1, transmembrane domain"/>
    <property type="match status" value="1"/>
</dbReference>
<evidence type="ECO:0000256" key="7">
    <source>
        <dbReference type="ARBA" id="ARBA00022989"/>
    </source>
</evidence>
<dbReference type="PANTHER" id="PTHR43394:SF1">
    <property type="entry name" value="ATP-BINDING CASSETTE SUB-FAMILY B MEMBER 10, MITOCHONDRIAL"/>
    <property type="match status" value="1"/>
</dbReference>
<evidence type="ECO:0000313" key="12">
    <source>
        <dbReference type="EMBL" id="VFA89551.1"/>
    </source>
</evidence>
<evidence type="ECO:0000256" key="6">
    <source>
        <dbReference type="ARBA" id="ARBA00022840"/>
    </source>
</evidence>
<evidence type="ECO:0000256" key="2">
    <source>
        <dbReference type="ARBA" id="ARBA00022448"/>
    </source>
</evidence>
<dbReference type="AlphaFoldDB" id="A0ABD7V5W6"/>
<feature type="domain" description="ABC transmembrane type-1" evidence="11">
    <location>
        <begin position="32"/>
        <end position="314"/>
    </location>
</feature>
<evidence type="ECO:0000259" key="10">
    <source>
        <dbReference type="PROSITE" id="PS50893"/>
    </source>
</evidence>
<proteinExistence type="predicted"/>
<keyword evidence="3" id="KW-1003">Cell membrane</keyword>
<dbReference type="InterPro" id="IPR011527">
    <property type="entry name" value="ABC1_TM_dom"/>
</dbReference>
<keyword evidence="12" id="KW-0378">Hydrolase</keyword>
<keyword evidence="6 12" id="KW-0067">ATP-binding</keyword>
<dbReference type="Gene3D" id="3.40.50.300">
    <property type="entry name" value="P-loop containing nucleotide triphosphate hydrolases"/>
    <property type="match status" value="1"/>
</dbReference>
<keyword evidence="7 9" id="KW-1133">Transmembrane helix</keyword>
<accession>A0ABD7V5W6</accession>
<dbReference type="PROSITE" id="PS00211">
    <property type="entry name" value="ABC_TRANSPORTER_1"/>
    <property type="match status" value="1"/>
</dbReference>
<feature type="transmembrane region" description="Helical" evidence="9">
    <location>
        <begin position="71"/>
        <end position="93"/>
    </location>
</feature>
<evidence type="ECO:0000256" key="3">
    <source>
        <dbReference type="ARBA" id="ARBA00022475"/>
    </source>
</evidence>
<keyword evidence="5" id="KW-0547">Nucleotide-binding</keyword>
<dbReference type="Pfam" id="PF00664">
    <property type="entry name" value="ABC_membrane"/>
    <property type="match status" value="1"/>
</dbReference>